<sequence>MASKTSWGAVELWTSAFYFDGKPMSKARVETQFYFESQVFYPGTSTQIPEYLGSRLEKAREASVPFVAIASVRGEPEWLASSISTVFPSPESGPMADMIKVSSWERGTVVLPVVEKGFQCMNFFMQYPLVEKTTSNLKFCPVATWVYASRSSAPAVLMVCRDDEVPNRLQEQCVAANWKLKRLSTAPCCIFLDLFEFLAEWPGVWRSARHQLTRTNTELHASTNKVDVLQQTRALHSDTANVIALREDLRLHITAFQKYRSLISALAAKGSLFVPSPVEDDMEYLEDRTEQCLQNLFHQQESSAVIHRQLENLLSLAFNTEMVSQGQAVARLNMLAIAFLPLSYVATLFGMTNLSISAKWYPVGAVIILALLPLWFIVTSHLPKWHLIAPRKASLKQPPGAFKDSKKPSSSAVHNSSGSPGHGITLPPSIPPPLVAGPSTSASHLSTTMNSADDRAAPYVGSNSYSSPENRNQSAPTFAQRFNPLARSAKAKIDTSDNGYRSNPVQELATLRSERDYKIMNPFQPGLLSVSPGPALELSRESPYAQYELQEPPTFDTRSRPGGSPHSSSVMPFLPVSTPSASRPSTPGSQARAQETRRD</sequence>
<evidence type="ECO:0000256" key="2">
    <source>
        <dbReference type="SAM" id="Phobius"/>
    </source>
</evidence>
<protein>
    <recommendedName>
        <fullName evidence="5">Cora-like Mg2+ transporter protein-domain-containing protein</fullName>
    </recommendedName>
</protein>
<organism evidence="3 4">
    <name type="scientific">Clohesyomyces aquaticus</name>
    <dbReference type="NCBI Taxonomy" id="1231657"/>
    <lineage>
        <taxon>Eukaryota</taxon>
        <taxon>Fungi</taxon>
        <taxon>Dikarya</taxon>
        <taxon>Ascomycota</taxon>
        <taxon>Pezizomycotina</taxon>
        <taxon>Dothideomycetes</taxon>
        <taxon>Pleosporomycetidae</taxon>
        <taxon>Pleosporales</taxon>
        <taxon>Lindgomycetaceae</taxon>
        <taxon>Clohesyomyces</taxon>
    </lineage>
</organism>
<gene>
    <name evidence="3" type="ORF">BCR34DRAFT_560453</name>
</gene>
<proteinExistence type="predicted"/>
<feature type="compositionally biased region" description="Polar residues" evidence="1">
    <location>
        <begin position="577"/>
        <end position="593"/>
    </location>
</feature>
<dbReference type="AlphaFoldDB" id="A0A1Y1ZXF8"/>
<comment type="caution">
    <text evidence="3">The sequence shown here is derived from an EMBL/GenBank/DDBJ whole genome shotgun (WGS) entry which is preliminary data.</text>
</comment>
<keyword evidence="4" id="KW-1185">Reference proteome</keyword>
<accession>A0A1Y1ZXF8</accession>
<evidence type="ECO:0000313" key="4">
    <source>
        <dbReference type="Proteomes" id="UP000193144"/>
    </source>
</evidence>
<feature type="compositionally biased region" description="Polar residues" evidence="1">
    <location>
        <begin position="408"/>
        <end position="419"/>
    </location>
</feature>
<dbReference type="Gene3D" id="1.20.58.340">
    <property type="entry name" value="Magnesium transport protein CorA, transmembrane region"/>
    <property type="match status" value="1"/>
</dbReference>
<reference evidence="3 4" key="1">
    <citation type="submission" date="2016-07" db="EMBL/GenBank/DDBJ databases">
        <title>Pervasive Adenine N6-methylation of Active Genes in Fungi.</title>
        <authorList>
            <consortium name="DOE Joint Genome Institute"/>
            <person name="Mondo S.J."/>
            <person name="Dannebaum R.O."/>
            <person name="Kuo R.C."/>
            <person name="Labutti K."/>
            <person name="Haridas S."/>
            <person name="Kuo A."/>
            <person name="Salamov A."/>
            <person name="Ahrendt S.R."/>
            <person name="Lipzen A."/>
            <person name="Sullivan W."/>
            <person name="Andreopoulos W.B."/>
            <person name="Clum A."/>
            <person name="Lindquist E."/>
            <person name="Daum C."/>
            <person name="Ramamoorthy G.K."/>
            <person name="Gryganskyi A."/>
            <person name="Culley D."/>
            <person name="Magnuson J.K."/>
            <person name="James T.Y."/>
            <person name="O'Malley M.A."/>
            <person name="Stajich J.E."/>
            <person name="Spatafora J.W."/>
            <person name="Visel A."/>
            <person name="Grigoriev I.V."/>
        </authorList>
    </citation>
    <scope>NUCLEOTIDE SEQUENCE [LARGE SCALE GENOMIC DNA]</scope>
    <source>
        <strain evidence="3 4">CBS 115471</strain>
    </source>
</reference>
<keyword evidence="2" id="KW-0812">Transmembrane</keyword>
<feature type="compositionally biased region" description="Polar residues" evidence="1">
    <location>
        <begin position="461"/>
        <end position="475"/>
    </location>
</feature>
<dbReference type="GO" id="GO:0016020">
    <property type="term" value="C:membrane"/>
    <property type="evidence" value="ECO:0007669"/>
    <property type="project" value="InterPro"/>
</dbReference>
<dbReference type="InterPro" id="IPR002523">
    <property type="entry name" value="MgTranspt_CorA/ZnTranspt_ZntB"/>
</dbReference>
<evidence type="ECO:0000313" key="3">
    <source>
        <dbReference type="EMBL" id="ORY14455.1"/>
    </source>
</evidence>
<evidence type="ECO:0000256" key="1">
    <source>
        <dbReference type="SAM" id="MobiDB-lite"/>
    </source>
</evidence>
<dbReference type="Proteomes" id="UP000193144">
    <property type="component" value="Unassembled WGS sequence"/>
</dbReference>
<feature type="transmembrane region" description="Helical" evidence="2">
    <location>
        <begin position="332"/>
        <end position="354"/>
    </location>
</feature>
<feature type="compositionally biased region" description="Low complexity" evidence="1">
    <location>
        <begin position="560"/>
        <end position="569"/>
    </location>
</feature>
<feature type="compositionally biased region" description="Polar residues" evidence="1">
    <location>
        <begin position="438"/>
        <end position="451"/>
    </location>
</feature>
<keyword evidence="2" id="KW-0472">Membrane</keyword>
<feature type="region of interest" description="Disordered" evidence="1">
    <location>
        <begin position="396"/>
        <end position="475"/>
    </location>
</feature>
<dbReference type="STRING" id="1231657.A0A1Y1ZXF8"/>
<evidence type="ECO:0008006" key="5">
    <source>
        <dbReference type="Google" id="ProtNLM"/>
    </source>
</evidence>
<dbReference type="GO" id="GO:0046873">
    <property type="term" value="F:metal ion transmembrane transporter activity"/>
    <property type="evidence" value="ECO:0007669"/>
    <property type="project" value="InterPro"/>
</dbReference>
<name>A0A1Y1ZXF8_9PLEO</name>
<dbReference type="Pfam" id="PF01544">
    <property type="entry name" value="CorA"/>
    <property type="match status" value="1"/>
</dbReference>
<feature type="region of interest" description="Disordered" evidence="1">
    <location>
        <begin position="534"/>
        <end position="599"/>
    </location>
</feature>
<feature type="transmembrane region" description="Helical" evidence="2">
    <location>
        <begin position="360"/>
        <end position="382"/>
    </location>
</feature>
<dbReference type="EMBL" id="MCFA01000033">
    <property type="protein sequence ID" value="ORY14455.1"/>
    <property type="molecule type" value="Genomic_DNA"/>
</dbReference>
<dbReference type="OrthoDB" id="3796591at2759"/>
<keyword evidence="2" id="KW-1133">Transmembrane helix</keyword>